<reference evidence="1" key="1">
    <citation type="journal article" date="2014" name="Front. Microbiol.">
        <title>High frequency of phylogenetically diverse reductive dehalogenase-homologous genes in deep subseafloor sedimentary metagenomes.</title>
        <authorList>
            <person name="Kawai M."/>
            <person name="Futagami T."/>
            <person name="Toyoda A."/>
            <person name="Takaki Y."/>
            <person name="Nishi S."/>
            <person name="Hori S."/>
            <person name="Arai W."/>
            <person name="Tsubouchi T."/>
            <person name="Morono Y."/>
            <person name="Uchiyama I."/>
            <person name="Ito T."/>
            <person name="Fujiyama A."/>
            <person name="Inagaki F."/>
            <person name="Takami H."/>
        </authorList>
    </citation>
    <scope>NUCLEOTIDE SEQUENCE</scope>
    <source>
        <strain evidence="1">Expedition CK06-06</strain>
    </source>
</reference>
<gene>
    <name evidence="1" type="ORF">S01H4_32291</name>
</gene>
<protein>
    <submittedName>
        <fullName evidence="1">Uncharacterized protein</fullName>
    </submittedName>
</protein>
<accession>X1C175</accession>
<feature type="non-terminal residue" evidence="1">
    <location>
        <position position="75"/>
    </location>
</feature>
<dbReference type="EMBL" id="BART01016860">
    <property type="protein sequence ID" value="GAG87092.1"/>
    <property type="molecule type" value="Genomic_DNA"/>
</dbReference>
<dbReference type="AlphaFoldDB" id="X1C175"/>
<organism evidence="1">
    <name type="scientific">marine sediment metagenome</name>
    <dbReference type="NCBI Taxonomy" id="412755"/>
    <lineage>
        <taxon>unclassified sequences</taxon>
        <taxon>metagenomes</taxon>
        <taxon>ecological metagenomes</taxon>
    </lineage>
</organism>
<sequence length="75" mass="8312">MFALDRDYAGRAGVVKELELKVCLAEIFPALDDCKVETHIATDDPKPPLFLGVPVDELPKGQHVIEKCQSSFSRL</sequence>
<evidence type="ECO:0000313" key="1">
    <source>
        <dbReference type="EMBL" id="GAG87092.1"/>
    </source>
</evidence>
<proteinExistence type="predicted"/>
<name>X1C175_9ZZZZ</name>
<comment type="caution">
    <text evidence="1">The sequence shown here is derived from an EMBL/GenBank/DDBJ whole genome shotgun (WGS) entry which is preliminary data.</text>
</comment>